<accession>A0A0R0BLE3</accession>
<dbReference type="InterPro" id="IPR040423">
    <property type="entry name" value="PEA_transferase"/>
</dbReference>
<dbReference type="EMBL" id="LDJH01000013">
    <property type="protein sequence ID" value="KRG57973.1"/>
    <property type="molecule type" value="Genomic_DNA"/>
</dbReference>
<dbReference type="STRING" id="266128.ABB25_09195"/>
<keyword evidence="2" id="KW-1003">Cell membrane</keyword>
<dbReference type="CDD" id="cd16017">
    <property type="entry name" value="LptA"/>
    <property type="match status" value="1"/>
</dbReference>
<keyword evidence="5 8" id="KW-0812">Transmembrane</keyword>
<dbReference type="NCBIfam" id="NF028537">
    <property type="entry name" value="P_eth_NH2_trans"/>
    <property type="match status" value="1"/>
</dbReference>
<evidence type="ECO:0000256" key="5">
    <source>
        <dbReference type="ARBA" id="ARBA00022692"/>
    </source>
</evidence>
<dbReference type="PANTHER" id="PTHR30443:SF0">
    <property type="entry name" value="PHOSPHOETHANOLAMINE TRANSFERASE EPTA"/>
    <property type="match status" value="1"/>
</dbReference>
<evidence type="ECO:0000256" key="8">
    <source>
        <dbReference type="SAM" id="Phobius"/>
    </source>
</evidence>
<name>A0A0R0BLE3_9GAMM</name>
<organism evidence="11 12">
    <name type="scientific">Stenotrophomonas koreensis</name>
    <dbReference type="NCBI Taxonomy" id="266128"/>
    <lineage>
        <taxon>Bacteria</taxon>
        <taxon>Pseudomonadati</taxon>
        <taxon>Pseudomonadota</taxon>
        <taxon>Gammaproteobacteria</taxon>
        <taxon>Lysobacterales</taxon>
        <taxon>Lysobacteraceae</taxon>
        <taxon>Stenotrophomonas</taxon>
    </lineage>
</organism>
<dbReference type="InterPro" id="IPR012549">
    <property type="entry name" value="EptA-like_N"/>
</dbReference>
<evidence type="ECO:0000256" key="6">
    <source>
        <dbReference type="ARBA" id="ARBA00022989"/>
    </source>
</evidence>
<reference evidence="11 12" key="1">
    <citation type="submission" date="2015-05" db="EMBL/GenBank/DDBJ databases">
        <title>Genome sequencing and analysis of members of genus Stenotrophomonas.</title>
        <authorList>
            <person name="Patil P.P."/>
            <person name="Midha S."/>
            <person name="Patil P.B."/>
        </authorList>
    </citation>
    <scope>NUCLEOTIDE SEQUENCE [LARGE SCALE GENOMIC DNA]</scope>
    <source>
        <strain evidence="11 12">DSM 17805</strain>
    </source>
</reference>
<dbReference type="SUPFAM" id="SSF53649">
    <property type="entry name" value="Alkaline phosphatase-like"/>
    <property type="match status" value="1"/>
</dbReference>
<evidence type="ECO:0000313" key="12">
    <source>
        <dbReference type="Proteomes" id="UP000051254"/>
    </source>
</evidence>
<dbReference type="InterPro" id="IPR017850">
    <property type="entry name" value="Alkaline_phosphatase_core_sf"/>
</dbReference>
<dbReference type="GO" id="GO:0009244">
    <property type="term" value="P:lipopolysaccharide core region biosynthetic process"/>
    <property type="evidence" value="ECO:0007669"/>
    <property type="project" value="TreeGrafter"/>
</dbReference>
<gene>
    <name evidence="11" type="ORF">ABB25_09195</name>
</gene>
<evidence type="ECO:0000256" key="3">
    <source>
        <dbReference type="ARBA" id="ARBA00022519"/>
    </source>
</evidence>
<dbReference type="AlphaFoldDB" id="A0A0R0BLE3"/>
<sequence>MNTTVLPMPGSTRVRMRSVWQWRPQVTVELLAMLASVYLALTANAAFWQAAIPNGAQQWRLAISLFLLLFGLHGLLLGLLLGRAWARPMLAVLLAVTAGASYYMQSYGVYLDADMLRNVLHTDWAESRELLTPGLVQHLLLHAGLPILVLWRLKLVRRSLPQGLLVRAGFLLLMWVVMMLGAAISFKDLSSLVRNQHHVRYLVTPANYLYGLGRLATSSSALKGAALLPVGEDAHQVPAAAARKPRLLVLVVGETVRAQNWGLSGYPRQTTPELARLPVVNFHDTRACGSSTEVSLPCMFSALGRQDYDEGKIRSQQSLLHVLQGAGVDVLWRDNQSGCKGVCRDLPFESVATAKDPQLCDGLRCLDEILLRDLPTRRVNDAGDRLIVLHMLGNHGPSYFQRYPAAFKRFQPACENPDLGSCSRTEIVNAYDNAVLYTDHVLARAIDQLQSVQDYDTALLYLSDHGESLGENGLYLHGMPHLIAPEQQLQVPLMMWFSPAFTAQTGLDMDCVGERSRQPTSHDTLFSTVLGLFDVQTSVHRPARDLLLACRTTSAGQPAGSP</sequence>
<dbReference type="GO" id="GO:0005886">
    <property type="term" value="C:plasma membrane"/>
    <property type="evidence" value="ECO:0007669"/>
    <property type="project" value="UniProtKB-SubCell"/>
</dbReference>
<feature type="domain" description="Sulfatase N-terminal" evidence="9">
    <location>
        <begin position="247"/>
        <end position="535"/>
    </location>
</feature>
<keyword evidence="7 8" id="KW-0472">Membrane</keyword>
<feature type="transmembrane region" description="Helical" evidence="8">
    <location>
        <begin position="130"/>
        <end position="153"/>
    </location>
</feature>
<dbReference type="Pfam" id="PF00884">
    <property type="entry name" value="Sulfatase"/>
    <property type="match status" value="1"/>
</dbReference>
<keyword evidence="3" id="KW-0997">Cell inner membrane</keyword>
<comment type="subcellular location">
    <subcellularLocation>
        <location evidence="1">Cell inner membrane</location>
        <topology evidence="1">Multi-pass membrane protein</topology>
    </subcellularLocation>
</comment>
<comment type="caution">
    <text evidence="11">The sequence shown here is derived from an EMBL/GenBank/DDBJ whole genome shotgun (WGS) entry which is preliminary data.</text>
</comment>
<dbReference type="GO" id="GO:0016776">
    <property type="term" value="F:phosphotransferase activity, phosphate group as acceptor"/>
    <property type="evidence" value="ECO:0007669"/>
    <property type="project" value="TreeGrafter"/>
</dbReference>
<keyword evidence="6 8" id="KW-1133">Transmembrane helix</keyword>
<evidence type="ECO:0000256" key="1">
    <source>
        <dbReference type="ARBA" id="ARBA00004429"/>
    </source>
</evidence>
<dbReference type="PATRIC" id="fig|266128.3.peg.707"/>
<evidence type="ECO:0000259" key="10">
    <source>
        <dbReference type="Pfam" id="PF08019"/>
    </source>
</evidence>
<feature type="transmembrane region" description="Helical" evidence="8">
    <location>
        <begin position="61"/>
        <end position="82"/>
    </location>
</feature>
<evidence type="ECO:0000256" key="2">
    <source>
        <dbReference type="ARBA" id="ARBA00022475"/>
    </source>
</evidence>
<evidence type="ECO:0000256" key="7">
    <source>
        <dbReference type="ARBA" id="ARBA00023136"/>
    </source>
</evidence>
<evidence type="ECO:0000256" key="4">
    <source>
        <dbReference type="ARBA" id="ARBA00022679"/>
    </source>
</evidence>
<dbReference type="Pfam" id="PF08019">
    <property type="entry name" value="EptA_B_N"/>
    <property type="match status" value="1"/>
</dbReference>
<dbReference type="Proteomes" id="UP000051254">
    <property type="component" value="Unassembled WGS sequence"/>
</dbReference>
<keyword evidence="4" id="KW-0808">Transferase</keyword>
<feature type="domain" description="Phosphoethanolamine transferase N-terminal" evidence="10">
    <location>
        <begin position="70"/>
        <end position="217"/>
    </location>
</feature>
<proteinExistence type="predicted"/>
<dbReference type="Gene3D" id="3.40.720.10">
    <property type="entry name" value="Alkaline Phosphatase, subunit A"/>
    <property type="match status" value="1"/>
</dbReference>
<evidence type="ECO:0000313" key="11">
    <source>
        <dbReference type="EMBL" id="KRG57973.1"/>
    </source>
</evidence>
<evidence type="ECO:0000259" key="9">
    <source>
        <dbReference type="Pfam" id="PF00884"/>
    </source>
</evidence>
<dbReference type="OrthoDB" id="9786870at2"/>
<dbReference type="InterPro" id="IPR000917">
    <property type="entry name" value="Sulfatase_N"/>
</dbReference>
<feature type="transmembrane region" description="Helical" evidence="8">
    <location>
        <begin position="89"/>
        <end position="110"/>
    </location>
</feature>
<dbReference type="PANTHER" id="PTHR30443">
    <property type="entry name" value="INNER MEMBRANE PROTEIN"/>
    <property type="match status" value="1"/>
</dbReference>
<feature type="transmembrane region" description="Helical" evidence="8">
    <location>
        <begin position="165"/>
        <end position="186"/>
    </location>
</feature>
<dbReference type="InterPro" id="IPR058130">
    <property type="entry name" value="PEA_transf_C"/>
</dbReference>
<protein>
    <submittedName>
        <fullName evidence="11">Membrane protein</fullName>
    </submittedName>
</protein>
<keyword evidence="12" id="KW-1185">Reference proteome</keyword>